<dbReference type="InterPro" id="IPR043519">
    <property type="entry name" value="NT_sf"/>
</dbReference>
<dbReference type="Proteomes" id="UP000580250">
    <property type="component" value="Unassembled WGS sequence"/>
</dbReference>
<evidence type="ECO:0000256" key="1">
    <source>
        <dbReference type="ARBA" id="ARBA00010574"/>
    </source>
</evidence>
<comment type="caution">
    <text evidence="2">The sequence shown here is derived from an EMBL/GenBank/DDBJ whole genome shotgun (WGS) entry which is preliminary data.</text>
</comment>
<dbReference type="PANTHER" id="PTHR21043:SF0">
    <property type="entry name" value="MITOCHONDRIAL ASSEMBLY OF RIBOSOMAL LARGE SUBUNIT PROTEIN 1"/>
    <property type="match status" value="1"/>
</dbReference>
<dbReference type="GO" id="GO:0043023">
    <property type="term" value="F:ribosomal large subunit binding"/>
    <property type="evidence" value="ECO:0007669"/>
    <property type="project" value="TreeGrafter"/>
</dbReference>
<dbReference type="AlphaFoldDB" id="A0A6V7VJ65"/>
<accession>A0A6V7VJ65</accession>
<reference evidence="2 3" key="1">
    <citation type="submission" date="2020-08" db="EMBL/GenBank/DDBJ databases">
        <authorList>
            <person name="Koutsovoulos G."/>
            <person name="Danchin GJ E."/>
        </authorList>
    </citation>
    <scope>NUCLEOTIDE SEQUENCE [LARGE SCALE GENOMIC DNA]</scope>
</reference>
<dbReference type="EMBL" id="CAJEWN010000235">
    <property type="protein sequence ID" value="CAD2174424.1"/>
    <property type="molecule type" value="Genomic_DNA"/>
</dbReference>
<comment type="similarity">
    <text evidence="1">Belongs to the Iojap/RsfS family.</text>
</comment>
<protein>
    <submittedName>
        <fullName evidence="2">Uncharacterized protein</fullName>
    </submittedName>
</protein>
<dbReference type="GO" id="GO:0017148">
    <property type="term" value="P:negative regulation of translation"/>
    <property type="evidence" value="ECO:0007669"/>
    <property type="project" value="TreeGrafter"/>
</dbReference>
<dbReference type="OrthoDB" id="271386at2759"/>
<dbReference type="InterPro" id="IPR004394">
    <property type="entry name" value="Iojap/RsfS/C7orf30"/>
</dbReference>
<gene>
    <name evidence="2" type="ORF">MENT_LOCUS26085</name>
</gene>
<dbReference type="PANTHER" id="PTHR21043">
    <property type="entry name" value="IOJAP SUPERFAMILY ORTHOLOG"/>
    <property type="match status" value="1"/>
</dbReference>
<dbReference type="SUPFAM" id="SSF81301">
    <property type="entry name" value="Nucleotidyltransferase"/>
    <property type="match status" value="1"/>
</dbReference>
<dbReference type="GO" id="GO:0005739">
    <property type="term" value="C:mitochondrion"/>
    <property type="evidence" value="ECO:0007669"/>
    <property type="project" value="TreeGrafter"/>
</dbReference>
<proteinExistence type="inferred from homology"/>
<evidence type="ECO:0000313" key="2">
    <source>
        <dbReference type="EMBL" id="CAD2174424.1"/>
    </source>
</evidence>
<dbReference type="GO" id="GO:0090071">
    <property type="term" value="P:negative regulation of ribosome biogenesis"/>
    <property type="evidence" value="ECO:0007669"/>
    <property type="project" value="TreeGrafter"/>
</dbReference>
<organism evidence="2 3">
    <name type="scientific">Meloidogyne enterolobii</name>
    <name type="common">Root-knot nematode worm</name>
    <name type="synonym">Meloidogyne mayaguensis</name>
    <dbReference type="NCBI Taxonomy" id="390850"/>
    <lineage>
        <taxon>Eukaryota</taxon>
        <taxon>Metazoa</taxon>
        <taxon>Ecdysozoa</taxon>
        <taxon>Nematoda</taxon>
        <taxon>Chromadorea</taxon>
        <taxon>Rhabditida</taxon>
        <taxon>Tylenchina</taxon>
        <taxon>Tylenchomorpha</taxon>
        <taxon>Tylenchoidea</taxon>
        <taxon>Meloidogynidae</taxon>
        <taxon>Meloidogyninae</taxon>
        <taxon>Meloidogyne</taxon>
    </lineage>
</organism>
<dbReference type="Gene3D" id="3.30.460.10">
    <property type="entry name" value="Beta Polymerase, domain 2"/>
    <property type="match status" value="1"/>
</dbReference>
<sequence length="271" mass="31833">MIGHISLSIRRLLLSQQRRCLLLNKRKINRTTSFRQNSAYFEQSSTNTNSSLKLDNQDDDQILEYYEVEEEGVDVPMVAETEPYLRRDLQLRDFSTLSPDEIIEVLEDQRAKDIVCFQASEENDNVDENNNASEQQQEQLRPYSPFTIICSPYNKRHGKALMTIVRAFVKRNFLFEGPKAIPHRFDKDPSGWYMLDLKNVTVHIIEEDLRKRYDLESLILGQDEEETSNWWETNEYAVSNELIANIEEEGEQKKPRKIRGIATDPFIRPLR</sequence>
<dbReference type="Pfam" id="PF02410">
    <property type="entry name" value="RsfS"/>
    <property type="match status" value="1"/>
</dbReference>
<evidence type="ECO:0000313" key="3">
    <source>
        <dbReference type="Proteomes" id="UP000580250"/>
    </source>
</evidence>
<name>A0A6V7VJ65_MELEN</name>